<name>A0ABW6AHP2_9BACT</name>
<evidence type="ECO:0000313" key="2">
    <source>
        <dbReference type="Proteomes" id="UP001597512"/>
    </source>
</evidence>
<dbReference type="Proteomes" id="UP001597512">
    <property type="component" value="Unassembled WGS sequence"/>
</dbReference>
<evidence type="ECO:0008006" key="3">
    <source>
        <dbReference type="Google" id="ProtNLM"/>
    </source>
</evidence>
<accession>A0ABW6AHP2</accession>
<evidence type="ECO:0000313" key="1">
    <source>
        <dbReference type="EMBL" id="MFD2933295.1"/>
    </source>
</evidence>
<organism evidence="1 2">
    <name type="scientific">Spirosoma flavum</name>
    <dbReference type="NCBI Taxonomy" id="2048557"/>
    <lineage>
        <taxon>Bacteria</taxon>
        <taxon>Pseudomonadati</taxon>
        <taxon>Bacteroidota</taxon>
        <taxon>Cytophagia</taxon>
        <taxon>Cytophagales</taxon>
        <taxon>Cytophagaceae</taxon>
        <taxon>Spirosoma</taxon>
    </lineage>
</organism>
<gene>
    <name evidence="1" type="ORF">ACFS25_05845</name>
</gene>
<keyword evidence="2" id="KW-1185">Reference proteome</keyword>
<sequence length="92" mass="10462">MHVLITSPPPDIHEFVIHVTYQISGFDRINFVNDITAIVLQDSSCEIRSLSFEADGLKANGLLIVQMRQEKPHYNLARRLQSVRGMVSVREV</sequence>
<proteinExistence type="predicted"/>
<dbReference type="Gene3D" id="3.30.70.260">
    <property type="match status" value="1"/>
</dbReference>
<dbReference type="RefSeq" id="WP_381497516.1">
    <property type="nucleotide sequence ID" value="NZ_JBHUOM010000002.1"/>
</dbReference>
<reference evidence="2" key="1">
    <citation type="journal article" date="2019" name="Int. J. Syst. Evol. Microbiol.">
        <title>The Global Catalogue of Microorganisms (GCM) 10K type strain sequencing project: providing services to taxonomists for standard genome sequencing and annotation.</title>
        <authorList>
            <consortium name="The Broad Institute Genomics Platform"/>
            <consortium name="The Broad Institute Genome Sequencing Center for Infectious Disease"/>
            <person name="Wu L."/>
            <person name="Ma J."/>
        </authorList>
    </citation>
    <scope>NUCLEOTIDE SEQUENCE [LARGE SCALE GENOMIC DNA]</scope>
    <source>
        <strain evidence="2">KCTC 52490</strain>
    </source>
</reference>
<dbReference type="EMBL" id="JBHUOM010000002">
    <property type="protein sequence ID" value="MFD2933295.1"/>
    <property type="molecule type" value="Genomic_DNA"/>
</dbReference>
<protein>
    <recommendedName>
        <fullName evidence="3">ACT domain-containing protein</fullName>
    </recommendedName>
</protein>
<comment type="caution">
    <text evidence="1">The sequence shown here is derived from an EMBL/GenBank/DDBJ whole genome shotgun (WGS) entry which is preliminary data.</text>
</comment>